<proteinExistence type="predicted"/>
<reference evidence="7 8" key="1">
    <citation type="submission" date="2018-11" db="EMBL/GenBank/DDBJ databases">
        <title>Genome assembly of Steccherinum ochraceum LE-BIN_3174, the white-rot fungus of the Steccherinaceae family (The Residual Polyporoid clade, Polyporales, Basidiomycota).</title>
        <authorList>
            <person name="Fedorova T.V."/>
            <person name="Glazunova O.A."/>
            <person name="Landesman E.O."/>
            <person name="Moiseenko K.V."/>
            <person name="Psurtseva N.V."/>
            <person name="Savinova O.S."/>
            <person name="Shakhova N.V."/>
            <person name="Tyazhelova T.V."/>
            <person name="Vasina D.V."/>
        </authorList>
    </citation>
    <scope>NUCLEOTIDE SEQUENCE [LARGE SCALE GENOMIC DNA]</scope>
    <source>
        <strain evidence="7 8">LE-BIN_3174</strain>
    </source>
</reference>
<dbReference type="Pfam" id="PF14197">
    <property type="entry name" value="Cep57_CLD_2"/>
    <property type="match status" value="1"/>
</dbReference>
<dbReference type="Pfam" id="PF06657">
    <property type="entry name" value="Cep57_MT_bd"/>
    <property type="match status" value="1"/>
</dbReference>
<feature type="coiled-coil region" evidence="3">
    <location>
        <begin position="380"/>
        <end position="504"/>
    </location>
</feature>
<evidence type="ECO:0008006" key="9">
    <source>
        <dbReference type="Google" id="ProtNLM"/>
    </source>
</evidence>
<feature type="compositionally biased region" description="Basic and acidic residues" evidence="4">
    <location>
        <begin position="611"/>
        <end position="620"/>
    </location>
</feature>
<dbReference type="AlphaFoldDB" id="A0A4R0RCV4"/>
<evidence type="ECO:0000256" key="1">
    <source>
        <dbReference type="ARBA" id="ARBA00004496"/>
    </source>
</evidence>
<dbReference type="InterPro" id="IPR025925">
    <property type="entry name" value="PPC89_CLD"/>
</dbReference>
<evidence type="ECO:0000256" key="3">
    <source>
        <dbReference type="SAM" id="Coils"/>
    </source>
</evidence>
<feature type="compositionally biased region" description="Basic and acidic residues" evidence="4">
    <location>
        <begin position="511"/>
        <end position="521"/>
    </location>
</feature>
<dbReference type="GO" id="GO:0008017">
    <property type="term" value="F:microtubule binding"/>
    <property type="evidence" value="ECO:0007669"/>
    <property type="project" value="InterPro"/>
</dbReference>
<name>A0A4R0RCV4_9APHY</name>
<feature type="compositionally biased region" description="Low complexity" evidence="4">
    <location>
        <begin position="189"/>
        <end position="203"/>
    </location>
</feature>
<evidence type="ECO:0000259" key="6">
    <source>
        <dbReference type="Pfam" id="PF14197"/>
    </source>
</evidence>
<sequence length="857" mass="95090">MSRRGSTIDFSIIGDALEEHRIQLEQNLQQTDISLHLSSPRNDYSDVENPRHLSDPYSFSGIASFDRSREALESPSHRPWSYRAMDEDEGYNTYAGETISTAAHHASALTLSAGLGGRAGRRDVSLSGAEYDPDRPVQNIMAGMSRKGVGKSFSYSGKAKQTSTTTVDFDPLVVDDTAEIDQLFHTSGLQSPPLSAGSASPGQNDAIKSPRPKLSDALHRVTFSPKRPRSAQATPRSARSAKRNDPSFSVASASARDRTHQSLSYATIRPPLVDEPTVNVLPPTPSPQTKGRPDTERNHPKYPTSRVPSKAKVYPASKSFSKSKVHLPDVTGLTSAVGSPSKLGIGYFAYEGNGDSEIEARLVATLSVVQSKLAYLEAENGISRRRVRELELELEECKKEVVRERTRMLDQDVSSHTLRNAAGVAGRYKEAVEEKKALEDLISSLRTHLARLTAELSEHRQLLTELRSLRDQDVAALQEKSRDINRLKEEVERLSGEVEVLRGVVEEGLKERREVRERSMEESSLLSEEDQTSHLEEEDRRRSRRSPSVEDDDAETSSESNEASHLRTPTAAHHSLHPSTEVDVQPEPEPEHSQSRPYIEPDELDMISLEVEERRSERSLSRSVGSTSRYRESKSQHHSPLQSAPKSFAQSARATSSSAPTNKQPNAPLHTVVEQPSRSSTPRHDPPRADPVNHQPGSRAGSPDAPFPQIRGTRMERLFFAAPQHNSQTSDLPVEFLRVSDQRDHVDAARPSIGPKHQPFAWSGDGLAEDRLPPQTVLTRVLRELEDDFTHYKAIYVELADQYKVIDAVSNVAKRNVLAQHVHEIVDILEQKGDQIASLYQLLSYRDQPLPSAATAP</sequence>
<gene>
    <name evidence="7" type="ORF">EIP91_003990</name>
</gene>
<evidence type="ECO:0000259" key="5">
    <source>
        <dbReference type="Pfam" id="PF06657"/>
    </source>
</evidence>
<keyword evidence="2" id="KW-0963">Cytoplasm</keyword>
<dbReference type="EMBL" id="RWJN01000231">
    <property type="protein sequence ID" value="TCD64523.1"/>
    <property type="molecule type" value="Genomic_DNA"/>
</dbReference>
<evidence type="ECO:0000256" key="4">
    <source>
        <dbReference type="SAM" id="MobiDB-lite"/>
    </source>
</evidence>
<evidence type="ECO:0000313" key="7">
    <source>
        <dbReference type="EMBL" id="TCD64523.1"/>
    </source>
</evidence>
<dbReference type="GO" id="GO:0005737">
    <property type="term" value="C:cytoplasm"/>
    <property type="evidence" value="ECO:0007669"/>
    <property type="project" value="UniProtKB-SubCell"/>
</dbReference>
<keyword evidence="3" id="KW-0175">Coiled coil</keyword>
<feature type="domain" description="PPC89 centrosome localisation" evidence="6">
    <location>
        <begin position="438"/>
        <end position="513"/>
    </location>
</feature>
<feature type="compositionally biased region" description="Polar residues" evidence="4">
    <location>
        <begin position="638"/>
        <end position="665"/>
    </location>
</feature>
<protein>
    <recommendedName>
        <fullName evidence="9">Cep57 centrosome microtubule-binding domain-containing protein</fullName>
    </recommendedName>
</protein>
<comment type="caution">
    <text evidence="7">The sequence shown here is derived from an EMBL/GenBank/DDBJ whole genome shotgun (WGS) entry which is preliminary data.</text>
</comment>
<feature type="region of interest" description="Disordered" evidence="4">
    <location>
        <begin position="187"/>
        <end position="315"/>
    </location>
</feature>
<organism evidence="7 8">
    <name type="scientific">Steccherinum ochraceum</name>
    <dbReference type="NCBI Taxonomy" id="92696"/>
    <lineage>
        <taxon>Eukaryota</taxon>
        <taxon>Fungi</taxon>
        <taxon>Dikarya</taxon>
        <taxon>Basidiomycota</taxon>
        <taxon>Agaricomycotina</taxon>
        <taxon>Agaricomycetes</taxon>
        <taxon>Polyporales</taxon>
        <taxon>Steccherinaceae</taxon>
        <taxon>Steccherinum</taxon>
    </lineage>
</organism>
<dbReference type="InterPro" id="IPR024957">
    <property type="entry name" value="Cep57_MT-bd_dom"/>
</dbReference>
<accession>A0A4R0RCV4</accession>
<dbReference type="OrthoDB" id="76453at2759"/>
<evidence type="ECO:0000313" key="8">
    <source>
        <dbReference type="Proteomes" id="UP000292702"/>
    </source>
</evidence>
<comment type="subcellular location">
    <subcellularLocation>
        <location evidence="1">Cytoplasm</location>
    </subcellularLocation>
</comment>
<feature type="compositionally biased region" description="Basic and acidic residues" evidence="4">
    <location>
        <begin position="531"/>
        <end position="541"/>
    </location>
</feature>
<feature type="domain" description="Cep57 centrosome microtubule-binding" evidence="5">
    <location>
        <begin position="771"/>
        <end position="841"/>
    </location>
</feature>
<feature type="region of interest" description="Disordered" evidence="4">
    <location>
        <begin position="511"/>
        <end position="709"/>
    </location>
</feature>
<evidence type="ECO:0000256" key="2">
    <source>
        <dbReference type="ARBA" id="ARBA00022490"/>
    </source>
</evidence>
<dbReference type="Proteomes" id="UP000292702">
    <property type="component" value="Unassembled WGS sequence"/>
</dbReference>
<keyword evidence="8" id="KW-1185">Reference proteome</keyword>